<reference evidence="16 17" key="1">
    <citation type="submission" date="2014-10" db="EMBL/GenBank/DDBJ databases">
        <title>Genome sequence of Micropolyspora internatus JCM3315.</title>
        <authorList>
            <person name="Shin S.-K."/>
            <person name="Yi H."/>
        </authorList>
    </citation>
    <scope>NUCLEOTIDE SEQUENCE [LARGE SCALE GENOMIC DNA]</scope>
    <source>
        <strain evidence="16 17">JCM 3315</strain>
    </source>
</reference>
<dbReference type="CDD" id="cd09603">
    <property type="entry name" value="M1_APN_like"/>
    <property type="match status" value="1"/>
</dbReference>
<comment type="catalytic activity">
    <reaction evidence="1">
        <text>Release of an N-terminal amino acid, Xaa-|-Yaa- from a peptide, amide or arylamide. Xaa is preferably Ala, but may be most amino acids including Pro (slow action). When a terminal hydrophobic residue is followed by a prolyl residue, the two may be released as an intact Xaa-Pro dipeptide.</text>
        <dbReference type="EC" id="3.4.11.2"/>
    </reaction>
</comment>
<feature type="signal peptide" evidence="13">
    <location>
        <begin position="1"/>
        <end position="33"/>
    </location>
</feature>
<dbReference type="Pfam" id="PF01433">
    <property type="entry name" value="Peptidase_M1"/>
    <property type="match status" value="1"/>
</dbReference>
<name>A0A837DCT8_9PSEU</name>
<dbReference type="SUPFAM" id="SSF63737">
    <property type="entry name" value="Leukotriene A4 hydrolase N-terminal domain"/>
    <property type="match status" value="1"/>
</dbReference>
<evidence type="ECO:0000259" key="14">
    <source>
        <dbReference type="Pfam" id="PF01433"/>
    </source>
</evidence>
<dbReference type="Gene3D" id="1.10.390.10">
    <property type="entry name" value="Neutral Protease Domain 2"/>
    <property type="match status" value="1"/>
</dbReference>
<keyword evidence="7" id="KW-0479">Metal-binding</keyword>
<feature type="domain" description="Peptidase M1 membrane alanine aminopeptidase" evidence="14">
    <location>
        <begin position="320"/>
        <end position="465"/>
    </location>
</feature>
<dbReference type="PANTHER" id="PTHR11533:SF297">
    <property type="entry name" value="AMINOPEPTIDASE N"/>
    <property type="match status" value="1"/>
</dbReference>
<evidence type="ECO:0000256" key="1">
    <source>
        <dbReference type="ARBA" id="ARBA00000098"/>
    </source>
</evidence>
<organism evidence="16 17">
    <name type="scientific">Saccharomonospora viridis</name>
    <dbReference type="NCBI Taxonomy" id="1852"/>
    <lineage>
        <taxon>Bacteria</taxon>
        <taxon>Bacillati</taxon>
        <taxon>Actinomycetota</taxon>
        <taxon>Actinomycetes</taxon>
        <taxon>Pseudonocardiales</taxon>
        <taxon>Pseudonocardiaceae</taxon>
        <taxon>Saccharomonospora</taxon>
    </lineage>
</organism>
<dbReference type="GO" id="GO:0008270">
    <property type="term" value="F:zinc ion binding"/>
    <property type="evidence" value="ECO:0007669"/>
    <property type="project" value="InterPro"/>
</dbReference>
<comment type="cofactor">
    <cofactor evidence="2">
        <name>Zn(2+)</name>
        <dbReference type="ChEBI" id="CHEBI:29105"/>
    </cofactor>
</comment>
<evidence type="ECO:0000256" key="5">
    <source>
        <dbReference type="ARBA" id="ARBA00015611"/>
    </source>
</evidence>
<evidence type="ECO:0000256" key="8">
    <source>
        <dbReference type="ARBA" id="ARBA00022801"/>
    </source>
</evidence>
<evidence type="ECO:0000256" key="9">
    <source>
        <dbReference type="ARBA" id="ARBA00022833"/>
    </source>
</evidence>
<dbReference type="PANTHER" id="PTHR11533">
    <property type="entry name" value="PROTEASE M1 ZINC METALLOPROTEASE"/>
    <property type="match status" value="1"/>
</dbReference>
<dbReference type="InterPro" id="IPR042097">
    <property type="entry name" value="Aminopeptidase_N-like_N_sf"/>
</dbReference>
<dbReference type="Pfam" id="PF17900">
    <property type="entry name" value="Peptidase_M1_N"/>
    <property type="match status" value="1"/>
</dbReference>
<evidence type="ECO:0000259" key="15">
    <source>
        <dbReference type="Pfam" id="PF17900"/>
    </source>
</evidence>
<evidence type="ECO:0000256" key="13">
    <source>
        <dbReference type="SAM" id="SignalP"/>
    </source>
</evidence>
<dbReference type="GO" id="GO:0008237">
    <property type="term" value="F:metallopeptidase activity"/>
    <property type="evidence" value="ECO:0007669"/>
    <property type="project" value="UniProtKB-KW"/>
</dbReference>
<comment type="similarity">
    <text evidence="3">Belongs to the peptidase M1 family.</text>
</comment>
<dbReference type="EC" id="3.4.11.2" evidence="4"/>
<accession>A0A837DCT8</accession>
<sequence length="509" mass="55198">MNYRACMRIRTRACFGGVATGLATVLLASTASAAPAPGAPGVGDPYYPGDGNGGYDVTHYDIRLTYQPDVDGLSGTTTILATAETELSSFNLDFALDIRSVRVNNRPARVERDTADPTEVVVTPSEPLPEGSPMTVVVRYADTPSKVTVDGWTAWKLTDTGALAVDEPHIAEWWFPSNDHPTDKATYDVAVEVPDDVVALSNGVLSSRSKVRAGWTRWHWRSTEPQATYLTFLAVGDYDVRQATTPSGLPIVNAYDAGLGSIRPAAEASVERTPEVIEFLEGVFGPYPFEAQGGVVTNGLGFALENQTRSVYDAGFFRHGTNMSVVVHENAHQWFGDSVSLERWSDIWLNEGFATYAEYLWSEHIGEGTAAELAQYVYDSVPADDDFWQVLPGDPGADAQFHPAVYDRGALAVHALRTAVGDEVFFELMRTWLEDKRGGHGNIEEFIALAERLAGTQLDDVFEEWLFTKGKPEAGPNGAATRAASAGPVAEPKSYAEIAFTHELLAAGH</sequence>
<evidence type="ECO:0000256" key="3">
    <source>
        <dbReference type="ARBA" id="ARBA00010136"/>
    </source>
</evidence>
<keyword evidence="13" id="KW-0732">Signal</keyword>
<evidence type="ECO:0000256" key="11">
    <source>
        <dbReference type="ARBA" id="ARBA00029811"/>
    </source>
</evidence>
<dbReference type="InterPro" id="IPR045357">
    <property type="entry name" value="Aminopeptidase_N-like_N"/>
</dbReference>
<evidence type="ECO:0000256" key="6">
    <source>
        <dbReference type="ARBA" id="ARBA00022670"/>
    </source>
</evidence>
<dbReference type="PRINTS" id="PR00756">
    <property type="entry name" value="ALADIPTASE"/>
</dbReference>
<dbReference type="GO" id="GO:0016285">
    <property type="term" value="F:alanyl aminopeptidase activity"/>
    <property type="evidence" value="ECO:0007669"/>
    <property type="project" value="UniProtKB-EC"/>
</dbReference>
<proteinExistence type="inferred from homology"/>
<protein>
    <recommendedName>
        <fullName evidence="5">Aminopeptidase N</fullName>
        <ecNumber evidence="4">3.4.11.2</ecNumber>
    </recommendedName>
    <alternativeName>
        <fullName evidence="11">Alanine aminopeptidase</fullName>
    </alternativeName>
    <alternativeName>
        <fullName evidence="12">Lysyl aminopeptidase</fullName>
    </alternativeName>
</protein>
<dbReference type="GO" id="GO:0006508">
    <property type="term" value="P:proteolysis"/>
    <property type="evidence" value="ECO:0007669"/>
    <property type="project" value="UniProtKB-KW"/>
</dbReference>
<dbReference type="SUPFAM" id="SSF55486">
    <property type="entry name" value="Metalloproteases ('zincins'), catalytic domain"/>
    <property type="match status" value="1"/>
</dbReference>
<dbReference type="InterPro" id="IPR001930">
    <property type="entry name" value="Peptidase_M1"/>
</dbReference>
<dbReference type="InterPro" id="IPR027268">
    <property type="entry name" value="Peptidase_M4/M1_CTD_sf"/>
</dbReference>
<dbReference type="Proteomes" id="UP000030848">
    <property type="component" value="Unassembled WGS sequence"/>
</dbReference>
<dbReference type="EMBL" id="JRZE01000003">
    <property type="protein sequence ID" value="KHF45025.1"/>
    <property type="molecule type" value="Genomic_DNA"/>
</dbReference>
<dbReference type="InterPro" id="IPR014782">
    <property type="entry name" value="Peptidase_M1_dom"/>
</dbReference>
<evidence type="ECO:0000313" key="17">
    <source>
        <dbReference type="Proteomes" id="UP000030848"/>
    </source>
</evidence>
<dbReference type="SMR" id="A0A837DCT8"/>
<evidence type="ECO:0000256" key="7">
    <source>
        <dbReference type="ARBA" id="ARBA00022723"/>
    </source>
</evidence>
<dbReference type="InterPro" id="IPR050344">
    <property type="entry name" value="Peptidase_M1_aminopeptidases"/>
</dbReference>
<keyword evidence="10" id="KW-0482">Metalloprotease</keyword>
<evidence type="ECO:0000256" key="12">
    <source>
        <dbReference type="ARBA" id="ARBA00031533"/>
    </source>
</evidence>
<keyword evidence="6" id="KW-0645">Protease</keyword>
<dbReference type="OMA" id="VSHYDLR"/>
<keyword evidence="8" id="KW-0378">Hydrolase</keyword>
<dbReference type="Gene3D" id="2.60.40.1730">
    <property type="entry name" value="tricorn interacting facor f3 domain"/>
    <property type="match status" value="1"/>
</dbReference>
<evidence type="ECO:0000256" key="10">
    <source>
        <dbReference type="ARBA" id="ARBA00023049"/>
    </source>
</evidence>
<evidence type="ECO:0000256" key="2">
    <source>
        <dbReference type="ARBA" id="ARBA00001947"/>
    </source>
</evidence>
<keyword evidence="9" id="KW-0862">Zinc</keyword>
<feature type="chain" id="PRO_5033041139" description="Aminopeptidase N" evidence="13">
    <location>
        <begin position="34"/>
        <end position="509"/>
    </location>
</feature>
<evidence type="ECO:0000256" key="4">
    <source>
        <dbReference type="ARBA" id="ARBA00012564"/>
    </source>
</evidence>
<comment type="caution">
    <text evidence="16">The sequence shown here is derived from an EMBL/GenBank/DDBJ whole genome shotgun (WGS) entry which is preliminary data.</text>
</comment>
<evidence type="ECO:0000313" key="16">
    <source>
        <dbReference type="EMBL" id="KHF45025.1"/>
    </source>
</evidence>
<gene>
    <name evidence="16" type="ORF">MINT15_19070</name>
</gene>
<dbReference type="AlphaFoldDB" id="A0A837DCT8"/>
<feature type="domain" description="Aminopeptidase N-like N-terminal" evidence="15">
    <location>
        <begin position="58"/>
        <end position="230"/>
    </location>
</feature>